<sequence>MPEDQKISHLMKGVAEDLYQELMIQQFPNSTKDAPVHRTQPNYWSRVVEAIGRCMLRILGVVITLPDYARRP</sequence>
<proteinExistence type="predicted"/>
<dbReference type="AlphaFoldDB" id="A0A8X6R7T2"/>
<dbReference type="Proteomes" id="UP000887159">
    <property type="component" value="Unassembled WGS sequence"/>
</dbReference>
<name>A0A8X6R7T2_TRICX</name>
<keyword evidence="2" id="KW-1185">Reference proteome</keyword>
<gene>
    <name evidence="1" type="ORF">TNCV_2636791</name>
</gene>
<evidence type="ECO:0000313" key="1">
    <source>
        <dbReference type="EMBL" id="GFX87039.1"/>
    </source>
</evidence>
<evidence type="ECO:0000313" key="2">
    <source>
        <dbReference type="Proteomes" id="UP000887159"/>
    </source>
</evidence>
<dbReference type="EMBL" id="BMAU01021021">
    <property type="protein sequence ID" value="GFX87039.1"/>
    <property type="molecule type" value="Genomic_DNA"/>
</dbReference>
<accession>A0A8X6R7T2</accession>
<comment type="caution">
    <text evidence="1">The sequence shown here is derived from an EMBL/GenBank/DDBJ whole genome shotgun (WGS) entry which is preliminary data.</text>
</comment>
<reference evidence="1" key="1">
    <citation type="submission" date="2020-08" db="EMBL/GenBank/DDBJ databases">
        <title>Multicomponent nature underlies the extraordinary mechanical properties of spider dragline silk.</title>
        <authorList>
            <person name="Kono N."/>
            <person name="Nakamura H."/>
            <person name="Mori M."/>
            <person name="Yoshida Y."/>
            <person name="Ohtoshi R."/>
            <person name="Malay A.D."/>
            <person name="Moran D.A.P."/>
            <person name="Tomita M."/>
            <person name="Numata K."/>
            <person name="Arakawa K."/>
        </authorList>
    </citation>
    <scope>NUCLEOTIDE SEQUENCE</scope>
</reference>
<organism evidence="1 2">
    <name type="scientific">Trichonephila clavipes</name>
    <name type="common">Golden silk orbweaver</name>
    <name type="synonym">Nephila clavipes</name>
    <dbReference type="NCBI Taxonomy" id="2585209"/>
    <lineage>
        <taxon>Eukaryota</taxon>
        <taxon>Metazoa</taxon>
        <taxon>Ecdysozoa</taxon>
        <taxon>Arthropoda</taxon>
        <taxon>Chelicerata</taxon>
        <taxon>Arachnida</taxon>
        <taxon>Araneae</taxon>
        <taxon>Araneomorphae</taxon>
        <taxon>Entelegynae</taxon>
        <taxon>Araneoidea</taxon>
        <taxon>Nephilidae</taxon>
        <taxon>Trichonephila</taxon>
    </lineage>
</organism>
<protein>
    <submittedName>
        <fullName evidence="1">Uncharacterized protein</fullName>
    </submittedName>
</protein>